<dbReference type="Proteomes" id="UP000192578">
    <property type="component" value="Unassembled WGS sequence"/>
</dbReference>
<dbReference type="AlphaFoldDB" id="A0A1W0XA11"/>
<proteinExistence type="predicted"/>
<sequence>MSVNQSGRQPPCPEFLANAFNTSTTLRQTVCIVPANYTHNPYKPVIMQQHAKKTKKPSGNPLGCLANHAIHGGVEATDDLRIETLLKHDERLDLPATYSRPEHRGERMVNLQIQLSKHSYSYVEMPAIRPGRHPPCSEFLASVFNTSMVFQQAVRTVATNDTHNPYDAVILEKLATTTKQPSGRKDNL</sequence>
<comment type="caution">
    <text evidence="1">The sequence shown here is derived from an EMBL/GenBank/DDBJ whole genome shotgun (WGS) entry which is preliminary data.</text>
</comment>
<protein>
    <submittedName>
        <fullName evidence="1">Uncharacterized protein</fullName>
    </submittedName>
</protein>
<organism evidence="1 2">
    <name type="scientific">Hypsibius exemplaris</name>
    <name type="common">Freshwater tardigrade</name>
    <dbReference type="NCBI Taxonomy" id="2072580"/>
    <lineage>
        <taxon>Eukaryota</taxon>
        <taxon>Metazoa</taxon>
        <taxon>Ecdysozoa</taxon>
        <taxon>Tardigrada</taxon>
        <taxon>Eutardigrada</taxon>
        <taxon>Parachela</taxon>
        <taxon>Hypsibioidea</taxon>
        <taxon>Hypsibiidae</taxon>
        <taxon>Hypsibius</taxon>
    </lineage>
</organism>
<dbReference type="EMBL" id="MTYJ01000008">
    <property type="protein sequence ID" value="OQV24152.1"/>
    <property type="molecule type" value="Genomic_DNA"/>
</dbReference>
<reference evidence="2" key="1">
    <citation type="submission" date="2017-01" db="EMBL/GenBank/DDBJ databases">
        <title>Comparative genomics of anhydrobiosis in the tardigrade Hypsibius dujardini.</title>
        <authorList>
            <person name="Yoshida Y."/>
            <person name="Koutsovoulos G."/>
            <person name="Laetsch D."/>
            <person name="Stevens L."/>
            <person name="Kumar S."/>
            <person name="Horikawa D."/>
            <person name="Ishino K."/>
            <person name="Komine S."/>
            <person name="Tomita M."/>
            <person name="Blaxter M."/>
            <person name="Arakawa K."/>
        </authorList>
    </citation>
    <scope>NUCLEOTIDE SEQUENCE [LARGE SCALE GENOMIC DNA]</scope>
    <source>
        <strain evidence="2">Z151</strain>
    </source>
</reference>
<gene>
    <name evidence="1" type="ORF">BV898_02102</name>
</gene>
<name>A0A1W0XA11_HYPEX</name>
<keyword evidence="2" id="KW-1185">Reference proteome</keyword>
<accession>A0A1W0XA11</accession>
<evidence type="ECO:0000313" key="1">
    <source>
        <dbReference type="EMBL" id="OQV24152.1"/>
    </source>
</evidence>
<evidence type="ECO:0000313" key="2">
    <source>
        <dbReference type="Proteomes" id="UP000192578"/>
    </source>
</evidence>